<evidence type="ECO:0000313" key="1">
    <source>
        <dbReference type="EMBL" id="KAI8028842.1"/>
    </source>
</evidence>
<proteinExistence type="predicted"/>
<reference evidence="1 2" key="1">
    <citation type="journal article" date="2022" name="Plant J.">
        <title>Chromosome-level genome of Camellia lanceoleosa provides a valuable resource for understanding genome evolution and self-incompatibility.</title>
        <authorList>
            <person name="Gong W."/>
            <person name="Xiao S."/>
            <person name="Wang L."/>
            <person name="Liao Z."/>
            <person name="Chang Y."/>
            <person name="Mo W."/>
            <person name="Hu G."/>
            <person name="Li W."/>
            <person name="Zhao G."/>
            <person name="Zhu H."/>
            <person name="Hu X."/>
            <person name="Ji K."/>
            <person name="Xiang X."/>
            <person name="Song Q."/>
            <person name="Yuan D."/>
            <person name="Jin S."/>
            <person name="Zhang L."/>
        </authorList>
    </citation>
    <scope>NUCLEOTIDE SEQUENCE [LARGE SCALE GENOMIC DNA]</scope>
    <source>
        <strain evidence="1">SQ_2022a</strain>
    </source>
</reference>
<name>A0ACC0IV71_9ERIC</name>
<gene>
    <name evidence="1" type="ORF">LOK49_LG01G01443</name>
</gene>
<evidence type="ECO:0000313" key="2">
    <source>
        <dbReference type="Proteomes" id="UP001060215"/>
    </source>
</evidence>
<accession>A0ACC0IV71</accession>
<sequence>MTDRRCSRQRQHSASANSESSYSGSADESSYSGSSDESSEESTRIILDPPMSWYPPGSLPSASSSIGSTHDTTAASGRSTVNLERSLDHDGDPLAIITADAVVASGSLLFLAKYV</sequence>
<dbReference type="EMBL" id="CM045758">
    <property type="protein sequence ID" value="KAI8028842.1"/>
    <property type="molecule type" value="Genomic_DNA"/>
</dbReference>
<dbReference type="Proteomes" id="UP001060215">
    <property type="component" value="Chromosome 1"/>
</dbReference>
<organism evidence="1 2">
    <name type="scientific">Camellia lanceoleosa</name>
    <dbReference type="NCBI Taxonomy" id="1840588"/>
    <lineage>
        <taxon>Eukaryota</taxon>
        <taxon>Viridiplantae</taxon>
        <taxon>Streptophyta</taxon>
        <taxon>Embryophyta</taxon>
        <taxon>Tracheophyta</taxon>
        <taxon>Spermatophyta</taxon>
        <taxon>Magnoliopsida</taxon>
        <taxon>eudicotyledons</taxon>
        <taxon>Gunneridae</taxon>
        <taxon>Pentapetalae</taxon>
        <taxon>asterids</taxon>
        <taxon>Ericales</taxon>
        <taxon>Theaceae</taxon>
        <taxon>Camellia</taxon>
    </lineage>
</organism>
<keyword evidence="2" id="KW-1185">Reference proteome</keyword>
<protein>
    <submittedName>
        <fullName evidence="1">Trihelix transcription factor GT-1</fullName>
    </submittedName>
</protein>
<comment type="caution">
    <text evidence="1">The sequence shown here is derived from an EMBL/GenBank/DDBJ whole genome shotgun (WGS) entry which is preliminary data.</text>
</comment>